<feature type="signal peptide" evidence="1">
    <location>
        <begin position="1"/>
        <end position="17"/>
    </location>
</feature>
<keyword evidence="3" id="KW-1185">Reference proteome</keyword>
<gene>
    <name evidence="2" type="ORF">BB561_004530</name>
</gene>
<evidence type="ECO:0000256" key="1">
    <source>
        <dbReference type="SAM" id="SignalP"/>
    </source>
</evidence>
<dbReference type="EMBL" id="MBFR01000215">
    <property type="protein sequence ID" value="PVU91199.1"/>
    <property type="molecule type" value="Genomic_DNA"/>
</dbReference>
<reference evidence="2 3" key="1">
    <citation type="journal article" date="2018" name="MBio">
        <title>Comparative Genomics Reveals the Core Gene Toolbox for the Fungus-Insect Symbiosis.</title>
        <authorList>
            <person name="Wang Y."/>
            <person name="Stata M."/>
            <person name="Wang W."/>
            <person name="Stajich J.E."/>
            <person name="White M.M."/>
            <person name="Moncalvo J.M."/>
        </authorList>
    </citation>
    <scope>NUCLEOTIDE SEQUENCE [LARGE SCALE GENOMIC DNA]</scope>
    <source>
        <strain evidence="2 3">SWE-8-4</strain>
    </source>
</reference>
<name>A0A2T9YFV9_9FUNG</name>
<dbReference type="Proteomes" id="UP000245383">
    <property type="component" value="Unassembled WGS sequence"/>
</dbReference>
<proteinExistence type="predicted"/>
<evidence type="ECO:0000313" key="3">
    <source>
        <dbReference type="Proteomes" id="UP000245383"/>
    </source>
</evidence>
<keyword evidence="1" id="KW-0732">Signal</keyword>
<dbReference type="AlphaFoldDB" id="A0A2T9YFV9"/>
<feature type="chain" id="PRO_5015743871" evidence="1">
    <location>
        <begin position="18"/>
        <end position="224"/>
    </location>
</feature>
<organism evidence="2 3">
    <name type="scientific">Smittium simulii</name>
    <dbReference type="NCBI Taxonomy" id="133385"/>
    <lineage>
        <taxon>Eukaryota</taxon>
        <taxon>Fungi</taxon>
        <taxon>Fungi incertae sedis</taxon>
        <taxon>Zoopagomycota</taxon>
        <taxon>Kickxellomycotina</taxon>
        <taxon>Harpellomycetes</taxon>
        <taxon>Harpellales</taxon>
        <taxon>Legeriomycetaceae</taxon>
        <taxon>Smittium</taxon>
    </lineage>
</organism>
<protein>
    <submittedName>
        <fullName evidence="2">Uncharacterized protein</fullName>
    </submittedName>
</protein>
<sequence length="224" mass="26419">MKITFFYIVCSIALVFGAQNSNESSQKKDILLKSDLLGKEYINLYKKSLSKNGIKLKKRHLAPKPQREPYVHYEFYDIVDKEIALYYNMGSCHLNFDKIKENQLFLFENLNKTVTENNDYSSIRYAELKNIIDIFMQNKDIISDCIRDSKKDIYKKPALSERFIKSFDSKMYDLNKKFLDYCTVMGNAAIAERFYNCKNDQDCIIKFNYILELMSVALKNQNKK</sequence>
<accession>A0A2T9YFV9</accession>
<evidence type="ECO:0000313" key="2">
    <source>
        <dbReference type="EMBL" id="PVU91199.1"/>
    </source>
</evidence>
<comment type="caution">
    <text evidence="2">The sequence shown here is derived from an EMBL/GenBank/DDBJ whole genome shotgun (WGS) entry which is preliminary data.</text>
</comment>